<dbReference type="Pfam" id="PF01370">
    <property type="entry name" value="Epimerase"/>
    <property type="match status" value="1"/>
</dbReference>
<dbReference type="SUPFAM" id="SSF51735">
    <property type="entry name" value="NAD(P)-binding Rossmann-fold domains"/>
    <property type="match status" value="1"/>
</dbReference>
<evidence type="ECO:0000256" key="1">
    <source>
        <dbReference type="ARBA" id="ARBA00009353"/>
    </source>
</evidence>
<feature type="domain" description="DUF1731" evidence="3">
    <location>
        <begin position="248"/>
        <end position="295"/>
    </location>
</feature>
<evidence type="ECO:0000259" key="3">
    <source>
        <dbReference type="Pfam" id="PF08338"/>
    </source>
</evidence>
<gene>
    <name evidence="4" type="ORF">E6K81_00380</name>
</gene>
<dbReference type="Gene3D" id="3.40.50.720">
    <property type="entry name" value="NAD(P)-binding Rossmann-like Domain"/>
    <property type="match status" value="1"/>
</dbReference>
<feature type="domain" description="NAD-dependent epimerase/dehydratase" evidence="2">
    <location>
        <begin position="3"/>
        <end position="213"/>
    </location>
</feature>
<name>A0A538UEG3_UNCEI</name>
<dbReference type="AlphaFoldDB" id="A0A538UEG3"/>
<comment type="similarity">
    <text evidence="1">Belongs to the NAD(P)-dependent epimerase/dehydratase family. SDR39U1 subfamily.</text>
</comment>
<dbReference type="InterPro" id="IPR036291">
    <property type="entry name" value="NAD(P)-bd_dom_sf"/>
</dbReference>
<reference evidence="4 5" key="1">
    <citation type="journal article" date="2019" name="Nat. Microbiol.">
        <title>Mediterranean grassland soil C-N compound turnover is dependent on rainfall and depth, and is mediated by genomically divergent microorganisms.</title>
        <authorList>
            <person name="Diamond S."/>
            <person name="Andeer P.F."/>
            <person name="Li Z."/>
            <person name="Crits-Christoph A."/>
            <person name="Burstein D."/>
            <person name="Anantharaman K."/>
            <person name="Lane K.R."/>
            <person name="Thomas B.C."/>
            <person name="Pan C."/>
            <person name="Northen T.R."/>
            <person name="Banfield J.F."/>
        </authorList>
    </citation>
    <scope>NUCLEOTIDE SEQUENCE [LARGE SCALE GENOMIC DNA]</scope>
    <source>
        <strain evidence="4">WS_11</strain>
    </source>
</reference>
<dbReference type="InterPro" id="IPR001509">
    <property type="entry name" value="Epimerase_deHydtase"/>
</dbReference>
<evidence type="ECO:0000259" key="2">
    <source>
        <dbReference type="Pfam" id="PF01370"/>
    </source>
</evidence>
<dbReference type="PANTHER" id="PTHR11092">
    <property type="entry name" value="SUGAR NUCLEOTIDE EPIMERASE RELATED"/>
    <property type="match status" value="1"/>
</dbReference>
<dbReference type="EMBL" id="VBPB01000004">
    <property type="protein sequence ID" value="TMQ74276.1"/>
    <property type="molecule type" value="Genomic_DNA"/>
</dbReference>
<dbReference type="NCBIfam" id="TIGR01777">
    <property type="entry name" value="yfcH"/>
    <property type="match status" value="1"/>
</dbReference>
<evidence type="ECO:0000313" key="4">
    <source>
        <dbReference type="EMBL" id="TMQ74276.1"/>
    </source>
</evidence>
<protein>
    <submittedName>
        <fullName evidence="4">TIGR01777 family protein</fullName>
    </submittedName>
</protein>
<dbReference type="PANTHER" id="PTHR11092:SF0">
    <property type="entry name" value="EPIMERASE FAMILY PROTEIN SDR39U1"/>
    <property type="match status" value="1"/>
</dbReference>
<accession>A0A538UEG3</accession>
<comment type="caution">
    <text evidence="4">The sequence shown here is derived from an EMBL/GenBank/DDBJ whole genome shotgun (WGS) entry which is preliminary data.</text>
</comment>
<dbReference type="InterPro" id="IPR013549">
    <property type="entry name" value="DUF1731"/>
</dbReference>
<dbReference type="Proteomes" id="UP000319771">
    <property type="component" value="Unassembled WGS sequence"/>
</dbReference>
<dbReference type="Pfam" id="PF08338">
    <property type="entry name" value="DUF1731"/>
    <property type="match status" value="1"/>
</dbReference>
<proteinExistence type="inferred from homology"/>
<evidence type="ECO:0000313" key="5">
    <source>
        <dbReference type="Proteomes" id="UP000319771"/>
    </source>
</evidence>
<organism evidence="4 5">
    <name type="scientific">Eiseniibacteriota bacterium</name>
    <dbReference type="NCBI Taxonomy" id="2212470"/>
    <lineage>
        <taxon>Bacteria</taxon>
        <taxon>Candidatus Eiseniibacteriota</taxon>
    </lineage>
</organism>
<dbReference type="InterPro" id="IPR010099">
    <property type="entry name" value="SDR39U1"/>
</dbReference>
<sequence length="303" mass="31761">MRVLMTGARGLIGAALAPALTARGHAVVRLVRVPPRGPDEFRWDPAAGALDAAALAGCDAVIHLAGESLAAGRWTTARKARIRSSRVEATRLLAEAVARAPAPPRVMVSASAVGWYGDRGDEVLDEACGPGTGYLADLARDWEAAAQPAAAAGVRVVHLRFGMVLAAQGGALPRMVTPFALGLGGPFGSGGQWVSWIALKDLVSVVDRVLTRPGLNGPLNTVAPEPVRNREFASALARGLGRPAWLTVPRWALSALLGEMGEELLLASQRAVPSRLLADGYVFQHPRLEEALREIVGPGRRAG</sequence>